<sequence>MYAIIKTGGKQYRVAAGDKLKVESLNAEVGSQVTLSEVLAVSDGNELKVGAPFVEGASVTATVVSHGRHDKVRIFKMRRRKHSIKSAGHRQNYTELKIESIAA</sequence>
<gene>
    <name evidence="6 8" type="primary">rplU</name>
    <name evidence="8" type="ORF">H5985_03940</name>
</gene>
<dbReference type="InterPro" id="IPR018258">
    <property type="entry name" value="Ribosomal_bL21_CS"/>
</dbReference>
<reference evidence="8 9" key="1">
    <citation type="journal article" date="2021" name="Sci. Rep.">
        <title>The distribution of antibiotic resistance genes in chicken gut microbiota commensals.</title>
        <authorList>
            <person name="Juricova H."/>
            <person name="Matiasovicova J."/>
            <person name="Kubasova T."/>
            <person name="Cejkova D."/>
            <person name="Rychlik I."/>
        </authorList>
    </citation>
    <scope>NUCLEOTIDE SEQUENCE [LARGE SCALE GENOMIC DNA]</scope>
    <source>
        <strain evidence="8 9">An562</strain>
    </source>
</reference>
<keyword evidence="9" id="KW-1185">Reference proteome</keyword>
<protein>
    <recommendedName>
        <fullName evidence="6">Large ribosomal subunit protein bL21</fullName>
    </recommendedName>
</protein>
<comment type="caution">
    <text evidence="8">The sequence shown here is derived from an EMBL/GenBank/DDBJ whole genome shotgun (WGS) entry which is preliminary data.</text>
</comment>
<dbReference type="PANTHER" id="PTHR21349">
    <property type="entry name" value="50S RIBOSOMAL PROTEIN L21"/>
    <property type="match status" value="1"/>
</dbReference>
<evidence type="ECO:0000256" key="2">
    <source>
        <dbReference type="ARBA" id="ARBA00022730"/>
    </source>
</evidence>
<dbReference type="EMBL" id="JACJKX010000005">
    <property type="protein sequence ID" value="MBM6928417.1"/>
    <property type="molecule type" value="Genomic_DNA"/>
</dbReference>
<evidence type="ECO:0000256" key="4">
    <source>
        <dbReference type="ARBA" id="ARBA00022980"/>
    </source>
</evidence>
<dbReference type="InterPro" id="IPR001787">
    <property type="entry name" value="Ribosomal_bL21"/>
</dbReference>
<dbReference type="RefSeq" id="WP_205050014.1">
    <property type="nucleotide sequence ID" value="NZ_JACJKX010000005.1"/>
</dbReference>
<evidence type="ECO:0000313" key="8">
    <source>
        <dbReference type="EMBL" id="MBM6928417.1"/>
    </source>
</evidence>
<dbReference type="SUPFAM" id="SSF141091">
    <property type="entry name" value="L21p-like"/>
    <property type="match status" value="1"/>
</dbReference>
<dbReference type="GO" id="GO:0005840">
    <property type="term" value="C:ribosome"/>
    <property type="evidence" value="ECO:0007669"/>
    <property type="project" value="UniProtKB-KW"/>
</dbReference>
<comment type="subunit">
    <text evidence="6">Part of the 50S ribosomal subunit. Contacts protein L20.</text>
</comment>
<name>A0ABS2GUM6_9BURK</name>
<dbReference type="Pfam" id="PF00829">
    <property type="entry name" value="Ribosomal_L21p"/>
    <property type="match status" value="1"/>
</dbReference>
<evidence type="ECO:0000313" key="9">
    <source>
        <dbReference type="Proteomes" id="UP000777002"/>
    </source>
</evidence>
<keyword evidence="5 6" id="KW-0687">Ribonucleoprotein</keyword>
<comment type="function">
    <text evidence="6 7">This protein binds to 23S rRNA in the presence of protein L20.</text>
</comment>
<dbReference type="InterPro" id="IPR028909">
    <property type="entry name" value="bL21-like"/>
</dbReference>
<accession>A0ABS2GUM6</accession>
<organism evidence="8 9">
    <name type="scientific">Parasutterella secunda</name>
    <dbReference type="NCBI Taxonomy" id="626947"/>
    <lineage>
        <taxon>Bacteria</taxon>
        <taxon>Pseudomonadati</taxon>
        <taxon>Pseudomonadota</taxon>
        <taxon>Betaproteobacteria</taxon>
        <taxon>Burkholderiales</taxon>
        <taxon>Sutterellaceae</taxon>
        <taxon>Parasutterella</taxon>
    </lineage>
</organism>
<evidence type="ECO:0000256" key="5">
    <source>
        <dbReference type="ARBA" id="ARBA00023274"/>
    </source>
</evidence>
<evidence type="ECO:0000256" key="1">
    <source>
        <dbReference type="ARBA" id="ARBA00008563"/>
    </source>
</evidence>
<comment type="similarity">
    <text evidence="1 6 7">Belongs to the bacterial ribosomal protein bL21 family.</text>
</comment>
<dbReference type="HAMAP" id="MF_01363">
    <property type="entry name" value="Ribosomal_bL21"/>
    <property type="match status" value="1"/>
</dbReference>
<keyword evidence="3 6" id="KW-0694">RNA-binding</keyword>
<evidence type="ECO:0000256" key="7">
    <source>
        <dbReference type="RuleBase" id="RU000562"/>
    </source>
</evidence>
<keyword evidence="2 6" id="KW-0699">rRNA-binding</keyword>
<evidence type="ECO:0000256" key="6">
    <source>
        <dbReference type="HAMAP-Rule" id="MF_01363"/>
    </source>
</evidence>
<dbReference type="InterPro" id="IPR036164">
    <property type="entry name" value="bL21-like_sf"/>
</dbReference>
<evidence type="ECO:0000256" key="3">
    <source>
        <dbReference type="ARBA" id="ARBA00022884"/>
    </source>
</evidence>
<dbReference type="Proteomes" id="UP000777002">
    <property type="component" value="Unassembled WGS sequence"/>
</dbReference>
<dbReference type="PANTHER" id="PTHR21349:SF0">
    <property type="entry name" value="LARGE RIBOSOMAL SUBUNIT PROTEIN BL21M"/>
    <property type="match status" value="1"/>
</dbReference>
<proteinExistence type="inferred from homology"/>
<dbReference type="PROSITE" id="PS01169">
    <property type="entry name" value="RIBOSOMAL_L21"/>
    <property type="match status" value="1"/>
</dbReference>
<dbReference type="NCBIfam" id="TIGR00061">
    <property type="entry name" value="L21"/>
    <property type="match status" value="1"/>
</dbReference>
<keyword evidence="4 6" id="KW-0689">Ribosomal protein</keyword>